<reference evidence="10" key="1">
    <citation type="submission" date="2023-07" db="EMBL/GenBank/DDBJ databases">
        <title>Black Yeasts Isolated from many extreme environments.</title>
        <authorList>
            <person name="Coleine C."/>
            <person name="Stajich J.E."/>
            <person name="Selbmann L."/>
        </authorList>
    </citation>
    <scope>NUCLEOTIDE SEQUENCE</scope>
    <source>
        <strain evidence="10">CCFEE 5485</strain>
    </source>
</reference>
<dbReference type="InterPro" id="IPR027165">
    <property type="entry name" value="CND3"/>
</dbReference>
<comment type="similarity">
    <text evidence="2">Belongs to the CND3 (condensin subunit 3) family.</text>
</comment>
<evidence type="ECO:0000313" key="11">
    <source>
        <dbReference type="Proteomes" id="UP001274830"/>
    </source>
</evidence>
<dbReference type="AlphaFoldDB" id="A0AAE0WXK5"/>
<evidence type="ECO:0000259" key="9">
    <source>
        <dbReference type="Pfam" id="PF12719"/>
    </source>
</evidence>
<feature type="region of interest" description="Disordered" evidence="8">
    <location>
        <begin position="605"/>
        <end position="624"/>
    </location>
</feature>
<dbReference type="GO" id="GO:0000796">
    <property type="term" value="C:condensin complex"/>
    <property type="evidence" value="ECO:0007669"/>
    <property type="project" value="InterPro"/>
</dbReference>
<dbReference type="GO" id="GO:0000793">
    <property type="term" value="C:condensed chromosome"/>
    <property type="evidence" value="ECO:0007669"/>
    <property type="project" value="TreeGrafter"/>
</dbReference>
<comment type="subcellular location">
    <subcellularLocation>
        <location evidence="1">Chromosome</location>
    </subcellularLocation>
</comment>
<evidence type="ECO:0000256" key="8">
    <source>
        <dbReference type="SAM" id="MobiDB-lite"/>
    </source>
</evidence>
<name>A0AAE0WXK5_9PEZI</name>
<keyword evidence="3" id="KW-0158">Chromosome</keyword>
<comment type="caution">
    <text evidence="10">The sequence shown here is derived from an EMBL/GenBank/DDBJ whole genome shotgun (WGS) entry which is preliminary data.</text>
</comment>
<evidence type="ECO:0000256" key="7">
    <source>
        <dbReference type="ARBA" id="ARBA00023306"/>
    </source>
</evidence>
<dbReference type="EMBL" id="JAUTXT010000001">
    <property type="protein sequence ID" value="KAK3679756.1"/>
    <property type="molecule type" value="Genomic_DNA"/>
</dbReference>
<evidence type="ECO:0000256" key="2">
    <source>
        <dbReference type="ARBA" id="ARBA00006533"/>
    </source>
</evidence>
<proteinExistence type="inferred from homology"/>
<protein>
    <submittedName>
        <fullName evidence="10">Chromosome condensation complex Condensin, subunit G</fullName>
    </submittedName>
</protein>
<keyword evidence="6" id="KW-0226">DNA condensation</keyword>
<dbReference type="SUPFAM" id="SSF48371">
    <property type="entry name" value="ARM repeat"/>
    <property type="match status" value="1"/>
</dbReference>
<organism evidence="10 11">
    <name type="scientific">Recurvomyces mirabilis</name>
    <dbReference type="NCBI Taxonomy" id="574656"/>
    <lineage>
        <taxon>Eukaryota</taxon>
        <taxon>Fungi</taxon>
        <taxon>Dikarya</taxon>
        <taxon>Ascomycota</taxon>
        <taxon>Pezizomycotina</taxon>
        <taxon>Dothideomycetes</taxon>
        <taxon>Dothideomycetidae</taxon>
        <taxon>Mycosphaerellales</taxon>
        <taxon>Teratosphaeriaceae</taxon>
        <taxon>Recurvomyces</taxon>
    </lineage>
</organism>
<evidence type="ECO:0000256" key="3">
    <source>
        <dbReference type="ARBA" id="ARBA00022454"/>
    </source>
</evidence>
<keyword evidence="5" id="KW-0498">Mitosis</keyword>
<dbReference type="PANTHER" id="PTHR14418">
    <property type="entry name" value="CONDENSIN COMPLEX SUBUNIT 3-RELATED"/>
    <property type="match status" value="1"/>
</dbReference>
<dbReference type="Gene3D" id="1.25.10.10">
    <property type="entry name" value="Leucine-rich Repeat Variant"/>
    <property type="match status" value="2"/>
</dbReference>
<dbReference type="InterPro" id="IPR011989">
    <property type="entry name" value="ARM-like"/>
</dbReference>
<keyword evidence="11" id="KW-1185">Reference proteome</keyword>
<sequence length="1132" mass="123838">MPGRVARGGRTAVSRKTSARTSSPSADVPDEGRLTSLRRAICIVFADAQKSTAGHRKAVISLRKIQEACCYEPVNYKKGKQSEDFDEADFNVEVTRCVLRILAVRKAEPVGDRVVRFLGTYLNVASAKDAEIAAAGQETEMEIDGATVPETPTSRLTTSILSTLLPLLNTKDKTIRFRSTQIISHIINSLDSLDDNLFHKLRLALLKRIHDKEAPVRLQAVYGLGRLAAEVDDDTKQDDSDEEEDDVGAGVLAKLLNILQNDPAAEVRRNLLLNLPLTKEVLPYLLERARDADASTRRALYARLLPALGDFRHLSLTHREKLLRWGLRDRDENVRKATARLFRERWIEDCAALPAEQAAEQEGEAPKAVNQAADPSLDALLELLERIDIVTSGGDGGIALLAMKEFWSGRPDYIDYVSFPDNFWEDLSPELAFVARTFNDYCRSAGKEDGYEGPRMLDGMIEDKLPEVTKFGFLLEREIAKLIQSVQLAAIGEDEEAEEECVQREFVVEQMLYMAATFDYSDEVGRRKMFGLLREALANPELPEEATRLVVDVLRLVCGVDRKGEQEFCRVVVEAAGEVHDVIMDEDDTAEVSSVEESFHSATEVIEEDEDGTPVQKSKKKNGKELTEEELEQKAIREIVVNMKCLHIALCMLQNVGCELESNAHLVTLLNTLIVPAVRSREAPIRERGLCCLGLCCLLSLNLAEENLELFLHCFNKGHPALQTAALQIIGDVLVTHPTLLTTPAPAAEGETTIGATSVETAQGQKENALLKPVLKAFTRSLKATDPTVQSTGAVALSKTMLARLITSPDLLKHLILCFFDPDTASNAQLRQSLSYFLPVYAHSRAENAERVASVAVSVIAKLATLREALMDEAEADSGNEGEGAGAMVKLSVVGGMLVDWTDPRHVVGFSPSTKGSPAAQGAGDLHFALAEHILERLVTSQVSKEEKRVLFSMLGKLHLPAASCGPERLKSVLELVQESIDSRVATEVTLNKLLTKMRDLLIAMMNAVMAAERGGGGAEETVVESTEFVENDPTTAEQTTGAGAVADEFSELSVDEKTVVPGVETTALATGEVEEGDELDDETTMLQRTDAVGRDTTIGAPDAEGTRVVLGVGDTELLYSDEEEIEDELSL</sequence>
<feature type="domain" description="Nuclear condensin complex subunit 3 C-terminal" evidence="9">
    <location>
        <begin position="644"/>
        <end position="960"/>
    </location>
</feature>
<evidence type="ECO:0000256" key="4">
    <source>
        <dbReference type="ARBA" id="ARBA00022618"/>
    </source>
</evidence>
<dbReference type="GO" id="GO:0051301">
    <property type="term" value="P:cell division"/>
    <property type="evidence" value="ECO:0007669"/>
    <property type="project" value="UniProtKB-KW"/>
</dbReference>
<dbReference type="InterPro" id="IPR025977">
    <property type="entry name" value="Cnd3_C"/>
</dbReference>
<dbReference type="GeneID" id="89957372"/>
<evidence type="ECO:0000256" key="1">
    <source>
        <dbReference type="ARBA" id="ARBA00004286"/>
    </source>
</evidence>
<evidence type="ECO:0000256" key="6">
    <source>
        <dbReference type="ARBA" id="ARBA00023067"/>
    </source>
</evidence>
<dbReference type="Pfam" id="PF12719">
    <property type="entry name" value="Cnd3"/>
    <property type="match status" value="1"/>
</dbReference>
<dbReference type="RefSeq" id="XP_064699117.1">
    <property type="nucleotide sequence ID" value="XM_064832848.1"/>
</dbReference>
<keyword evidence="4" id="KW-0132">Cell division</keyword>
<dbReference type="GO" id="GO:0007076">
    <property type="term" value="P:mitotic chromosome condensation"/>
    <property type="evidence" value="ECO:0007669"/>
    <property type="project" value="InterPro"/>
</dbReference>
<dbReference type="InterPro" id="IPR016024">
    <property type="entry name" value="ARM-type_fold"/>
</dbReference>
<accession>A0AAE0WXK5</accession>
<evidence type="ECO:0000256" key="5">
    <source>
        <dbReference type="ARBA" id="ARBA00022776"/>
    </source>
</evidence>
<evidence type="ECO:0000313" key="10">
    <source>
        <dbReference type="EMBL" id="KAK3679756.1"/>
    </source>
</evidence>
<keyword evidence="7" id="KW-0131">Cell cycle</keyword>
<feature type="compositionally biased region" description="Polar residues" evidence="8">
    <location>
        <begin position="14"/>
        <end position="25"/>
    </location>
</feature>
<dbReference type="Proteomes" id="UP001274830">
    <property type="component" value="Unassembled WGS sequence"/>
</dbReference>
<feature type="region of interest" description="Disordered" evidence="8">
    <location>
        <begin position="1"/>
        <end position="31"/>
    </location>
</feature>
<gene>
    <name evidence="10" type="primary">YCG1</name>
    <name evidence="10" type="ORF">LTR78_000132</name>
</gene>
<dbReference type="PANTHER" id="PTHR14418:SF5">
    <property type="entry name" value="CONDENSIN COMPLEX SUBUNIT 3"/>
    <property type="match status" value="1"/>
</dbReference>